<protein>
    <submittedName>
        <fullName evidence="2">Sialate-O-acetyltransferase</fullName>
    </submittedName>
</protein>
<dbReference type="AlphaFoldDB" id="A0A5P5X5S8"/>
<evidence type="ECO:0000313" key="2">
    <source>
        <dbReference type="EMBL" id="QFF90565.1"/>
    </source>
</evidence>
<dbReference type="PANTHER" id="PTHR43300">
    <property type="entry name" value="ACETYLTRANSFERASE"/>
    <property type="match status" value="1"/>
</dbReference>
<comment type="similarity">
    <text evidence="1">Belongs to the transferase hexapeptide repeat family.</text>
</comment>
<dbReference type="Gene3D" id="2.160.10.10">
    <property type="entry name" value="Hexapeptide repeat proteins"/>
    <property type="match status" value="1"/>
</dbReference>
<proteinExistence type="inferred from homology"/>
<reference evidence="2" key="1">
    <citation type="journal article" date="2019" name="Int. J. Food Microbiol.">
        <title>Developing a novel molecular serotyping system based on capsular polysaccharide synthesis gene clusters of Vibrio parahaemolyticus.</title>
        <authorList>
            <person name="Pang Y."/>
            <person name="Guo X."/>
            <person name="Tian X."/>
            <person name="Liu F."/>
            <person name="Wang L."/>
            <person name="Wu J."/>
            <person name="Zhang S."/>
            <person name="Li S."/>
            <person name="Liu B."/>
        </authorList>
    </citation>
    <scope>NUCLEOTIDE SEQUENCE</scope>
    <source>
        <strain evidence="2">G3552</strain>
    </source>
</reference>
<name>A0A5P5X5S8_VIBPH</name>
<evidence type="ECO:0000256" key="1">
    <source>
        <dbReference type="ARBA" id="ARBA00007274"/>
    </source>
</evidence>
<accession>A0A5P5X5S8</accession>
<dbReference type="GO" id="GO:0016740">
    <property type="term" value="F:transferase activity"/>
    <property type="evidence" value="ECO:0007669"/>
    <property type="project" value="UniProtKB-KW"/>
</dbReference>
<organism evidence="2">
    <name type="scientific">Vibrio parahaemolyticus</name>
    <dbReference type="NCBI Taxonomy" id="670"/>
    <lineage>
        <taxon>Bacteria</taxon>
        <taxon>Pseudomonadati</taxon>
        <taxon>Pseudomonadota</taxon>
        <taxon>Gammaproteobacteria</taxon>
        <taxon>Vibrionales</taxon>
        <taxon>Vibrionaceae</taxon>
        <taxon>Vibrio</taxon>
    </lineage>
</organism>
<gene>
    <name evidence="2" type="primary">dapH</name>
</gene>
<keyword evidence="2" id="KW-0808">Transferase</keyword>
<dbReference type="InterPro" id="IPR050179">
    <property type="entry name" value="Trans_hexapeptide_repeat"/>
</dbReference>
<dbReference type="SUPFAM" id="SSF51161">
    <property type="entry name" value="Trimeric LpxA-like enzymes"/>
    <property type="match status" value="1"/>
</dbReference>
<dbReference type="InterPro" id="IPR011004">
    <property type="entry name" value="Trimer_LpxA-like_sf"/>
</dbReference>
<dbReference type="EMBL" id="MK473652">
    <property type="protein sequence ID" value="QFF90565.1"/>
    <property type="molecule type" value="Genomic_DNA"/>
</dbReference>
<sequence length="40" mass="4116">MTIGRGAVVAAGAVVVKDVEDYAIVGGVPARLLGYRNKND</sequence>